<keyword evidence="2" id="KW-1185">Reference proteome</keyword>
<dbReference type="GO" id="GO:0032979">
    <property type="term" value="P:protein insertion into mitochondrial inner membrane from matrix"/>
    <property type="evidence" value="ECO:0007669"/>
    <property type="project" value="TreeGrafter"/>
</dbReference>
<dbReference type="GO" id="GO:0005743">
    <property type="term" value="C:mitochondrial inner membrane"/>
    <property type="evidence" value="ECO:0007669"/>
    <property type="project" value="TreeGrafter"/>
</dbReference>
<evidence type="ECO:0000313" key="2">
    <source>
        <dbReference type="Proteomes" id="UP001497623"/>
    </source>
</evidence>
<proteinExistence type="predicted"/>
<dbReference type="EMBL" id="CAXKWB010060387">
    <property type="protein sequence ID" value="CAL4182969.1"/>
    <property type="molecule type" value="Genomic_DNA"/>
</dbReference>
<dbReference type="Proteomes" id="UP001497623">
    <property type="component" value="Unassembled WGS sequence"/>
</dbReference>
<reference evidence="1 2" key="1">
    <citation type="submission" date="2024-05" db="EMBL/GenBank/DDBJ databases">
        <authorList>
            <person name="Wallberg A."/>
        </authorList>
    </citation>
    <scope>NUCLEOTIDE SEQUENCE [LARGE SCALE GENOMIC DNA]</scope>
</reference>
<feature type="non-terminal residue" evidence="1">
    <location>
        <position position="1"/>
    </location>
</feature>
<name>A0AAV2SBU1_MEGNR</name>
<evidence type="ECO:0000313" key="1">
    <source>
        <dbReference type="EMBL" id="CAL4182969.1"/>
    </source>
</evidence>
<gene>
    <name evidence="1" type="ORF">MNOR_LOCUS35645</name>
</gene>
<protein>
    <recommendedName>
        <fullName evidence="3">START domain-containing protein</fullName>
    </recommendedName>
</protein>
<sequence>FSVKQDFAMRLASHVWGFQTYRSLCQSGGRGACTCKIRIKNTIDLQNTLLQQSFKSSSNIVSEARLIHTTSLLQKNGQKRPKLKVFYVPNPFRWIYNTLELGKLRQEWDPNFDLDDFKYGATQINNTVITPDDVQVTQLNNVNLQTIVENRYCDIDIGVIAVRQPYNPEKHAIIMLEYHARFHRNYSEGQLPEWTVTRISLKRFQAIAK</sequence>
<comment type="caution">
    <text evidence="1">The sequence shown here is derived from an EMBL/GenBank/DDBJ whole genome shotgun (WGS) entry which is preliminary data.</text>
</comment>
<dbReference type="PANTHER" id="PTHR13333">
    <property type="entry name" value="M-AAA PROTEASE-INTERACTING PROTEIN 1, MITOCHONDRIAL"/>
    <property type="match status" value="1"/>
</dbReference>
<dbReference type="GO" id="GO:0043022">
    <property type="term" value="F:ribosome binding"/>
    <property type="evidence" value="ECO:0007669"/>
    <property type="project" value="TreeGrafter"/>
</dbReference>
<organism evidence="1 2">
    <name type="scientific">Meganyctiphanes norvegica</name>
    <name type="common">Northern krill</name>
    <name type="synonym">Thysanopoda norvegica</name>
    <dbReference type="NCBI Taxonomy" id="48144"/>
    <lineage>
        <taxon>Eukaryota</taxon>
        <taxon>Metazoa</taxon>
        <taxon>Ecdysozoa</taxon>
        <taxon>Arthropoda</taxon>
        <taxon>Crustacea</taxon>
        <taxon>Multicrustacea</taxon>
        <taxon>Malacostraca</taxon>
        <taxon>Eumalacostraca</taxon>
        <taxon>Eucarida</taxon>
        <taxon>Euphausiacea</taxon>
        <taxon>Euphausiidae</taxon>
        <taxon>Meganyctiphanes</taxon>
    </lineage>
</organism>
<dbReference type="AlphaFoldDB" id="A0AAV2SBU1"/>
<evidence type="ECO:0008006" key="3">
    <source>
        <dbReference type="Google" id="ProtNLM"/>
    </source>
</evidence>
<dbReference type="PANTHER" id="PTHR13333:SF5">
    <property type="entry name" value="M-AAA PROTEASE-INTERACTING PROTEIN 1, MITOCHONDRIAL"/>
    <property type="match status" value="1"/>
</dbReference>
<accession>A0AAV2SBU1</accession>